<sequence>MSWKIIAAGLMALPLIQCSPKPAEAPPPVAAKPADFAYDIALHIKPEAADTLKQVTIAAKYYGLPRPETANQATAAGVIEFSTDTVKVSATDQNVHMTGAGMPKDRVKDITGGAPLVQITVKDTSGRIGCSVFQDYVKTAQQKPVDIWCGLK</sequence>
<organism evidence="1 2">
    <name type="scientific">Asticcacaulis taihuensis</name>
    <dbReference type="NCBI Taxonomy" id="260084"/>
    <lineage>
        <taxon>Bacteria</taxon>
        <taxon>Pseudomonadati</taxon>
        <taxon>Pseudomonadota</taxon>
        <taxon>Alphaproteobacteria</taxon>
        <taxon>Caulobacterales</taxon>
        <taxon>Caulobacteraceae</taxon>
        <taxon>Asticcacaulis</taxon>
    </lineage>
</organism>
<keyword evidence="2" id="KW-1185">Reference proteome</keyword>
<dbReference type="RefSeq" id="WP_090650298.1">
    <property type="nucleotide sequence ID" value="NZ_CBCRYE010000007.1"/>
</dbReference>
<protein>
    <submittedName>
        <fullName evidence="1">Uncharacterized protein</fullName>
    </submittedName>
</protein>
<dbReference type="EMBL" id="FMTS01000007">
    <property type="protein sequence ID" value="SCW78657.1"/>
    <property type="molecule type" value="Genomic_DNA"/>
</dbReference>
<accession>A0A1G4TBS0</accession>
<reference evidence="2" key="1">
    <citation type="submission" date="2016-10" db="EMBL/GenBank/DDBJ databases">
        <authorList>
            <person name="Varghese N."/>
            <person name="Submissions S."/>
        </authorList>
    </citation>
    <scope>NUCLEOTIDE SEQUENCE [LARGE SCALE GENOMIC DNA]</scope>
    <source>
        <strain evidence="2">CGMCC 1.3431</strain>
    </source>
</reference>
<evidence type="ECO:0000313" key="1">
    <source>
        <dbReference type="EMBL" id="SCW78657.1"/>
    </source>
</evidence>
<name>A0A1G4TBS0_9CAUL</name>
<evidence type="ECO:0000313" key="2">
    <source>
        <dbReference type="Proteomes" id="UP000199150"/>
    </source>
</evidence>
<dbReference type="OrthoDB" id="9841920at2"/>
<dbReference type="AlphaFoldDB" id="A0A1G4TBS0"/>
<gene>
    <name evidence="1" type="ORF">SAMN02927928_3406</name>
</gene>
<proteinExistence type="predicted"/>
<dbReference type="Proteomes" id="UP000199150">
    <property type="component" value="Unassembled WGS sequence"/>
</dbReference>